<dbReference type="SFLD" id="SFLDG01070">
    <property type="entry name" value="PLP-dependent"/>
    <property type="match status" value="1"/>
</dbReference>
<dbReference type="PIRSF" id="PIRSF004911">
    <property type="entry name" value="DUF160"/>
    <property type="match status" value="1"/>
</dbReference>
<evidence type="ECO:0000256" key="3">
    <source>
        <dbReference type="ARBA" id="ARBA00001966"/>
    </source>
</evidence>
<evidence type="ECO:0000256" key="7">
    <source>
        <dbReference type="ARBA" id="ARBA00022691"/>
    </source>
</evidence>
<name>A0A1R3W4G9_9GAMM</name>
<dbReference type="CDD" id="cd01335">
    <property type="entry name" value="Radical_SAM"/>
    <property type="match status" value="1"/>
</dbReference>
<dbReference type="InterPro" id="IPR022462">
    <property type="entry name" value="EpmB"/>
</dbReference>
<feature type="binding site" evidence="14">
    <location>
        <position position="119"/>
    </location>
    <ligand>
        <name>[4Fe-4S] cluster</name>
        <dbReference type="ChEBI" id="CHEBI:49883"/>
        <note>4Fe-4S-S-AdoMet</note>
    </ligand>
</feature>
<dbReference type="GO" id="GO:0016853">
    <property type="term" value="F:isomerase activity"/>
    <property type="evidence" value="ECO:0007669"/>
    <property type="project" value="UniProtKB-KW"/>
</dbReference>
<evidence type="ECO:0000256" key="15">
    <source>
        <dbReference type="PIRSR" id="PIRSR603739-50"/>
    </source>
</evidence>
<dbReference type="PANTHER" id="PTHR30538">
    <property type="entry name" value="LYSINE 2,3-AMINOMUTASE-RELATED"/>
    <property type="match status" value="1"/>
</dbReference>
<dbReference type="EMBL" id="FTPK01000003">
    <property type="protein sequence ID" value="SIT72632.1"/>
    <property type="molecule type" value="Genomic_DNA"/>
</dbReference>
<evidence type="ECO:0000256" key="6">
    <source>
        <dbReference type="ARBA" id="ARBA00022485"/>
    </source>
</evidence>
<feature type="domain" description="Radical SAM core" evidence="16">
    <location>
        <begin position="105"/>
        <end position="320"/>
    </location>
</feature>
<keyword evidence="11 14" id="KW-0411">Iron-sulfur</keyword>
<accession>A0A1R3W4G9</accession>
<evidence type="ECO:0000256" key="9">
    <source>
        <dbReference type="ARBA" id="ARBA00022898"/>
    </source>
</evidence>
<evidence type="ECO:0000256" key="2">
    <source>
        <dbReference type="ARBA" id="ARBA00001933"/>
    </source>
</evidence>
<proteinExistence type="inferred from homology"/>
<feature type="binding site" evidence="14">
    <location>
        <position position="126"/>
    </location>
    <ligand>
        <name>[4Fe-4S] cluster</name>
        <dbReference type="ChEBI" id="CHEBI:49883"/>
        <note>4Fe-4S-S-AdoMet</note>
    </ligand>
</feature>
<evidence type="ECO:0000313" key="18">
    <source>
        <dbReference type="Proteomes" id="UP000223759"/>
    </source>
</evidence>
<organism evidence="17 18">
    <name type="scientific">Ectothiorhodosinus mongolicus</name>
    <dbReference type="NCBI Taxonomy" id="233100"/>
    <lineage>
        <taxon>Bacteria</taxon>
        <taxon>Pseudomonadati</taxon>
        <taxon>Pseudomonadota</taxon>
        <taxon>Gammaproteobacteria</taxon>
        <taxon>Chromatiales</taxon>
        <taxon>Ectothiorhodospiraceae</taxon>
        <taxon>Ectothiorhodosinus</taxon>
    </lineage>
</organism>
<dbReference type="InterPro" id="IPR013785">
    <property type="entry name" value="Aldolase_TIM"/>
</dbReference>
<reference evidence="17 18" key="1">
    <citation type="submission" date="2017-01" db="EMBL/GenBank/DDBJ databases">
        <authorList>
            <person name="Mah S.A."/>
            <person name="Swanson W.J."/>
            <person name="Moy G.W."/>
            <person name="Vacquier V.D."/>
        </authorList>
    </citation>
    <scope>NUCLEOTIDE SEQUENCE [LARGE SCALE GENOMIC DNA]</scope>
    <source>
        <strain evidence="17 18">M9</strain>
    </source>
</reference>
<evidence type="ECO:0000256" key="5">
    <source>
        <dbReference type="ARBA" id="ARBA00022363"/>
    </source>
</evidence>
<keyword evidence="12" id="KW-0413">Isomerase</keyword>
<dbReference type="InterPro" id="IPR003739">
    <property type="entry name" value="Lys_aminomutase/Glu_NH3_mut"/>
</dbReference>
<keyword evidence="8 14" id="KW-0479">Metal-binding</keyword>
<feature type="binding site" evidence="14">
    <location>
        <position position="123"/>
    </location>
    <ligand>
        <name>[4Fe-4S] cluster</name>
        <dbReference type="ChEBI" id="CHEBI:49883"/>
        <note>4Fe-4S-S-AdoMet</note>
    </ligand>
</feature>
<feature type="modified residue" description="N6-(pyridoxal phosphate)lysine" evidence="15">
    <location>
        <position position="331"/>
    </location>
</feature>
<evidence type="ECO:0000256" key="11">
    <source>
        <dbReference type="ARBA" id="ARBA00023014"/>
    </source>
</evidence>
<dbReference type="SFLD" id="SFLDF00314">
    <property type="entry name" value="L-lysine_2_3-aminomutase_(yjeK"/>
    <property type="match status" value="1"/>
</dbReference>
<keyword evidence="10" id="KW-0408">Iron</keyword>
<evidence type="ECO:0000256" key="13">
    <source>
        <dbReference type="ARBA" id="ARBA00030756"/>
    </source>
</evidence>
<dbReference type="Pfam" id="PF04055">
    <property type="entry name" value="Radical_SAM"/>
    <property type="match status" value="1"/>
</dbReference>
<dbReference type="OrthoDB" id="9770937at2"/>
<dbReference type="NCBIfam" id="TIGR03821">
    <property type="entry name" value="EFP_modif_epmB"/>
    <property type="match status" value="1"/>
</dbReference>
<keyword evidence="9 15" id="KW-0663">Pyridoxal phosphate</keyword>
<dbReference type="STRING" id="233100.SAMN05216526_1697"/>
<evidence type="ECO:0000313" key="17">
    <source>
        <dbReference type="EMBL" id="SIT72632.1"/>
    </source>
</evidence>
<dbReference type="SFLD" id="SFLDS00029">
    <property type="entry name" value="Radical_SAM"/>
    <property type="match status" value="1"/>
</dbReference>
<dbReference type="PROSITE" id="PS51918">
    <property type="entry name" value="RADICAL_SAM"/>
    <property type="match status" value="1"/>
</dbReference>
<dbReference type="PANTHER" id="PTHR30538:SF1">
    <property type="entry name" value="L-LYSINE 2,3-AMINOMUTASE"/>
    <property type="match status" value="1"/>
</dbReference>
<evidence type="ECO:0000256" key="4">
    <source>
        <dbReference type="ARBA" id="ARBA00008703"/>
    </source>
</evidence>
<comment type="catalytic activity">
    <reaction evidence="1">
        <text>L-lysine = D-beta-lysine</text>
        <dbReference type="Rhea" id="RHEA:44148"/>
        <dbReference type="ChEBI" id="CHEBI:32551"/>
        <dbReference type="ChEBI" id="CHEBI:84138"/>
    </reaction>
</comment>
<evidence type="ECO:0000259" key="16">
    <source>
        <dbReference type="PROSITE" id="PS51918"/>
    </source>
</evidence>
<comment type="similarity">
    <text evidence="4">Belongs to the radical SAM superfamily. KamA family.</text>
</comment>
<sequence>MIPRITLHCETPDWQRLMAEAITDPAELLAILDLNRALLPAARRAAELFPLRVPQPYLARIQKGRPDDPLLRQVLPLEAECLETLGFIADPVGDLAASTDNGIIHKYHGRALIITTGACAVHCRYCFRRHFPYASASSRSQWPAQIQWLNRHTQINEVILSGGDPLSLSDARLADMASDLAAIPHLRCLRLHTRLPVVLPQRVDEPLLAWLSALPMPRKIMVIHANHAQELDANVAESLARLSAIGVRLYNQAVLLKGVNDDVRVLSELSERLMDIGVQPYYLHLLDRVQGAAHFEVPESQAKVLLEELANQLPGYLMPRLVREVPGAGAKQTVL</sequence>
<dbReference type="GO" id="GO:0046872">
    <property type="term" value="F:metal ion binding"/>
    <property type="evidence" value="ECO:0007669"/>
    <property type="project" value="UniProtKB-KW"/>
</dbReference>
<protein>
    <recommendedName>
        <fullName evidence="5">L-lysine 2,3-aminomutase</fullName>
    </recommendedName>
    <alternativeName>
        <fullName evidence="13">EF-P post-translational modification enzyme B</fullName>
    </alternativeName>
</protein>
<comment type="cofactor">
    <cofactor evidence="2 15">
        <name>pyridoxal 5'-phosphate</name>
        <dbReference type="ChEBI" id="CHEBI:597326"/>
    </cofactor>
</comment>
<dbReference type="AlphaFoldDB" id="A0A1R3W4G9"/>
<keyword evidence="6 14" id="KW-0004">4Fe-4S</keyword>
<keyword evidence="7" id="KW-0949">S-adenosyl-L-methionine</keyword>
<dbReference type="Proteomes" id="UP000223759">
    <property type="component" value="Unassembled WGS sequence"/>
</dbReference>
<evidence type="ECO:0000256" key="12">
    <source>
        <dbReference type="ARBA" id="ARBA00023235"/>
    </source>
</evidence>
<evidence type="ECO:0000256" key="10">
    <source>
        <dbReference type="ARBA" id="ARBA00023004"/>
    </source>
</evidence>
<gene>
    <name evidence="17" type="ORF">SAMN05216526_1697</name>
</gene>
<dbReference type="InterPro" id="IPR058240">
    <property type="entry name" value="rSAM_sf"/>
</dbReference>
<evidence type="ECO:0000256" key="1">
    <source>
        <dbReference type="ARBA" id="ARBA00001352"/>
    </source>
</evidence>
<evidence type="ECO:0000256" key="14">
    <source>
        <dbReference type="PIRSR" id="PIRSR004911-1"/>
    </source>
</evidence>
<comment type="cofactor">
    <cofactor evidence="3">
        <name>[4Fe-4S] cluster</name>
        <dbReference type="ChEBI" id="CHEBI:49883"/>
    </cofactor>
</comment>
<dbReference type="GO" id="GO:0051539">
    <property type="term" value="F:4 iron, 4 sulfur cluster binding"/>
    <property type="evidence" value="ECO:0007669"/>
    <property type="project" value="UniProtKB-KW"/>
</dbReference>
<dbReference type="Gene3D" id="3.20.20.70">
    <property type="entry name" value="Aldolase class I"/>
    <property type="match status" value="1"/>
</dbReference>
<evidence type="ECO:0000256" key="8">
    <source>
        <dbReference type="ARBA" id="ARBA00022723"/>
    </source>
</evidence>
<dbReference type="RefSeq" id="WP_076756097.1">
    <property type="nucleotide sequence ID" value="NZ_CP023018.1"/>
</dbReference>
<dbReference type="InterPro" id="IPR007197">
    <property type="entry name" value="rSAM"/>
</dbReference>
<dbReference type="SUPFAM" id="SSF102114">
    <property type="entry name" value="Radical SAM enzymes"/>
    <property type="match status" value="1"/>
</dbReference>
<keyword evidence="18" id="KW-1185">Reference proteome</keyword>
<dbReference type="NCBIfam" id="TIGR00238">
    <property type="entry name" value="KamA family radical SAM protein"/>
    <property type="match status" value="1"/>
</dbReference>